<protein>
    <submittedName>
        <fullName evidence="9">Uncharacterized protein</fullName>
    </submittedName>
</protein>
<evidence type="ECO:0000256" key="4">
    <source>
        <dbReference type="ARBA" id="ARBA00022833"/>
    </source>
</evidence>
<evidence type="ECO:0000256" key="2">
    <source>
        <dbReference type="ARBA" id="ARBA00022737"/>
    </source>
</evidence>
<dbReference type="PROSITE" id="PS50231">
    <property type="entry name" value="RICIN_B_LECTIN"/>
    <property type="match status" value="1"/>
</dbReference>
<sequence length="420" mass="49154">MASLVTGNGGICRLCLQVHCNDFEIIDHTTTAVILNILNLTMDLAISDEPVMCKNCSRSVKMAFDFKSKCLFTEELVMLFARDQQTSHFHLKDVYKELKSLVTTNDSVCRFCMTCSETSNFLCLDIMIEEGLVSQKMLDRYLPEIDYNIVKLLVCRPCVRSLVSYLKFATVCATTEETITKNYGLIHTNSQDLVALNRMFCKENKNECVILRKRTLNMASNDGPIKNNKVFVKTVKSKVKNVTCVAQQQKAVVHRDNPEVEIENSEVRMFQCKMCNFKTKHKWSLKTHLLVHEENSEVEMYECERCLYMTKSKGNLKKHLLVHRENSEVRMFQCKMCNFKTKHKWNLKTHLLVHEENSEVEMYECERCHYMTKSKGNLKKHLLVHRENSEVRMFQCKMCNFKTKHKWNLKIHLLVHEEKI</sequence>
<evidence type="ECO:0000259" key="7">
    <source>
        <dbReference type="PROSITE" id="PS50157"/>
    </source>
</evidence>
<feature type="binding site" evidence="6">
    <location>
        <position position="12"/>
    </location>
    <ligand>
        <name>Zn(2+)</name>
        <dbReference type="ChEBI" id="CHEBI:29105"/>
    </ligand>
</feature>
<feature type="domain" description="ZAD" evidence="8">
    <location>
        <begin position="10"/>
        <end position="80"/>
    </location>
</feature>
<accession>A0ABQ9IUM2</accession>
<proteinExistence type="predicted"/>
<keyword evidence="2" id="KW-0677">Repeat</keyword>
<dbReference type="Gene3D" id="3.30.160.60">
    <property type="entry name" value="Classic Zinc Finger"/>
    <property type="match status" value="2"/>
</dbReference>
<dbReference type="Proteomes" id="UP001162164">
    <property type="component" value="Unassembled WGS sequence"/>
</dbReference>
<comment type="caution">
    <text evidence="9">The sequence shown here is derived from an EMBL/GenBank/DDBJ whole genome shotgun (WGS) entry which is preliminary data.</text>
</comment>
<dbReference type="SMART" id="SM00355">
    <property type="entry name" value="ZnF_C2H2"/>
    <property type="match status" value="5"/>
</dbReference>
<dbReference type="SMART" id="SM00868">
    <property type="entry name" value="zf-AD"/>
    <property type="match status" value="2"/>
</dbReference>
<dbReference type="EMBL" id="JAPWTJ010002421">
    <property type="protein sequence ID" value="KAJ8966182.1"/>
    <property type="molecule type" value="Genomic_DNA"/>
</dbReference>
<organism evidence="9 10">
    <name type="scientific">Molorchus minor</name>
    <dbReference type="NCBI Taxonomy" id="1323400"/>
    <lineage>
        <taxon>Eukaryota</taxon>
        <taxon>Metazoa</taxon>
        <taxon>Ecdysozoa</taxon>
        <taxon>Arthropoda</taxon>
        <taxon>Hexapoda</taxon>
        <taxon>Insecta</taxon>
        <taxon>Pterygota</taxon>
        <taxon>Neoptera</taxon>
        <taxon>Endopterygota</taxon>
        <taxon>Coleoptera</taxon>
        <taxon>Polyphaga</taxon>
        <taxon>Cucujiformia</taxon>
        <taxon>Chrysomeloidea</taxon>
        <taxon>Cerambycidae</taxon>
        <taxon>Lamiinae</taxon>
        <taxon>Monochamini</taxon>
        <taxon>Molorchus</taxon>
    </lineage>
</organism>
<dbReference type="PANTHER" id="PTHR24379:SF121">
    <property type="entry name" value="C2H2-TYPE DOMAIN-CONTAINING PROTEIN"/>
    <property type="match status" value="1"/>
</dbReference>
<dbReference type="SUPFAM" id="SSF57667">
    <property type="entry name" value="beta-beta-alpha zinc fingers"/>
    <property type="match status" value="2"/>
</dbReference>
<evidence type="ECO:0000259" key="8">
    <source>
        <dbReference type="PROSITE" id="PS51915"/>
    </source>
</evidence>
<keyword evidence="3 5" id="KW-0863">Zinc-finger</keyword>
<feature type="binding site" evidence="6">
    <location>
        <position position="56"/>
    </location>
    <ligand>
        <name>Zn(2+)</name>
        <dbReference type="ChEBI" id="CHEBI:29105"/>
    </ligand>
</feature>
<dbReference type="InterPro" id="IPR036236">
    <property type="entry name" value="Znf_C2H2_sf"/>
</dbReference>
<dbReference type="InterPro" id="IPR012934">
    <property type="entry name" value="Znf_AD"/>
</dbReference>
<keyword evidence="4 6" id="KW-0862">Zinc</keyword>
<dbReference type="PROSITE" id="PS50157">
    <property type="entry name" value="ZINC_FINGER_C2H2_2"/>
    <property type="match status" value="2"/>
</dbReference>
<evidence type="ECO:0000256" key="5">
    <source>
        <dbReference type="PROSITE-ProRule" id="PRU00042"/>
    </source>
</evidence>
<evidence type="ECO:0000313" key="10">
    <source>
        <dbReference type="Proteomes" id="UP001162164"/>
    </source>
</evidence>
<name>A0ABQ9IUM2_9CUCU</name>
<feature type="domain" description="C2H2-type" evidence="7">
    <location>
        <begin position="301"/>
        <end position="328"/>
    </location>
</feature>
<dbReference type="InterPro" id="IPR013087">
    <property type="entry name" value="Znf_C2H2_type"/>
</dbReference>
<dbReference type="PROSITE" id="PS51915">
    <property type="entry name" value="ZAD"/>
    <property type="match status" value="1"/>
</dbReference>
<keyword evidence="10" id="KW-1185">Reference proteome</keyword>
<feature type="binding site" evidence="6">
    <location>
        <position position="53"/>
    </location>
    <ligand>
        <name>Zn(2+)</name>
        <dbReference type="ChEBI" id="CHEBI:29105"/>
    </ligand>
</feature>
<evidence type="ECO:0000256" key="3">
    <source>
        <dbReference type="ARBA" id="ARBA00022771"/>
    </source>
</evidence>
<dbReference type="PANTHER" id="PTHR24379">
    <property type="entry name" value="KRAB AND ZINC FINGER DOMAIN-CONTAINING"/>
    <property type="match status" value="1"/>
</dbReference>
<feature type="binding site" evidence="6">
    <location>
        <position position="15"/>
    </location>
    <ligand>
        <name>Zn(2+)</name>
        <dbReference type="ChEBI" id="CHEBI:29105"/>
    </ligand>
</feature>
<feature type="domain" description="C2H2-type" evidence="7">
    <location>
        <begin position="363"/>
        <end position="390"/>
    </location>
</feature>
<gene>
    <name evidence="9" type="ORF">NQ317_006901</name>
</gene>
<dbReference type="Pfam" id="PF00096">
    <property type="entry name" value="zf-C2H2"/>
    <property type="match status" value="1"/>
</dbReference>
<evidence type="ECO:0000256" key="6">
    <source>
        <dbReference type="PROSITE-ProRule" id="PRU01263"/>
    </source>
</evidence>
<reference evidence="9" key="1">
    <citation type="journal article" date="2023" name="Insect Mol. Biol.">
        <title>Genome sequencing provides insights into the evolution of gene families encoding plant cell wall-degrading enzymes in longhorned beetles.</title>
        <authorList>
            <person name="Shin N.R."/>
            <person name="Okamura Y."/>
            <person name="Kirsch R."/>
            <person name="Pauchet Y."/>
        </authorList>
    </citation>
    <scope>NUCLEOTIDE SEQUENCE</scope>
    <source>
        <strain evidence="9">MMC_N1</strain>
    </source>
</reference>
<evidence type="ECO:0000313" key="9">
    <source>
        <dbReference type="EMBL" id="KAJ8966182.1"/>
    </source>
</evidence>
<evidence type="ECO:0000256" key="1">
    <source>
        <dbReference type="ARBA" id="ARBA00022723"/>
    </source>
</evidence>
<keyword evidence="1 6" id="KW-0479">Metal-binding</keyword>